<evidence type="ECO:0000313" key="1">
    <source>
        <dbReference type="EMBL" id="PUU78774.1"/>
    </source>
</evidence>
<dbReference type="Proteomes" id="UP000244722">
    <property type="component" value="Unassembled WGS sequence"/>
</dbReference>
<reference evidence="1 2" key="1">
    <citation type="submission" date="2017-04" db="EMBL/GenBank/DDBJ databases">
        <title>Draft genome sequence of Tuber borchii Vittad., a whitish edible truffle.</title>
        <authorList>
            <consortium name="DOE Joint Genome Institute"/>
            <person name="Murat C."/>
            <person name="Kuo A."/>
            <person name="Barry K.W."/>
            <person name="Clum A."/>
            <person name="Dockter R.B."/>
            <person name="Fauchery L."/>
            <person name="Iotti M."/>
            <person name="Kohler A."/>
            <person name="Labutti K."/>
            <person name="Lindquist E.A."/>
            <person name="Lipzen A."/>
            <person name="Ohm R.A."/>
            <person name="Wang M."/>
            <person name="Grigoriev I.V."/>
            <person name="Zambonelli A."/>
            <person name="Martin F.M."/>
        </authorList>
    </citation>
    <scope>NUCLEOTIDE SEQUENCE [LARGE SCALE GENOMIC DNA]</scope>
    <source>
        <strain evidence="1 2">Tbo3840</strain>
    </source>
</reference>
<proteinExistence type="predicted"/>
<sequence length="104" mass="11500">MTAPPLTPVENVPHIVIEQDTTAGTGWRGRTQLAGSKFSHRELPLVSDNANYGIEVTEVEEEEVAMETTHGDNIAAYAEPSLPQIHYHILDAVSEQVQESDFRD</sequence>
<dbReference type="AlphaFoldDB" id="A0A2T6ZTM9"/>
<evidence type="ECO:0000313" key="2">
    <source>
        <dbReference type="Proteomes" id="UP000244722"/>
    </source>
</evidence>
<protein>
    <submittedName>
        <fullName evidence="1">Uncharacterized protein</fullName>
    </submittedName>
</protein>
<name>A0A2T6ZTM9_TUBBO</name>
<gene>
    <name evidence="1" type="ORF">B9Z19DRAFT_1064789</name>
</gene>
<comment type="caution">
    <text evidence="1">The sequence shown here is derived from an EMBL/GenBank/DDBJ whole genome shotgun (WGS) entry which is preliminary data.</text>
</comment>
<dbReference type="EMBL" id="NESQ01000107">
    <property type="protein sequence ID" value="PUU78774.1"/>
    <property type="molecule type" value="Genomic_DNA"/>
</dbReference>
<organism evidence="1 2">
    <name type="scientific">Tuber borchii</name>
    <name type="common">White truffle</name>
    <dbReference type="NCBI Taxonomy" id="42251"/>
    <lineage>
        <taxon>Eukaryota</taxon>
        <taxon>Fungi</taxon>
        <taxon>Dikarya</taxon>
        <taxon>Ascomycota</taxon>
        <taxon>Pezizomycotina</taxon>
        <taxon>Pezizomycetes</taxon>
        <taxon>Pezizales</taxon>
        <taxon>Tuberaceae</taxon>
        <taxon>Tuber</taxon>
    </lineage>
</organism>
<keyword evidence="2" id="KW-1185">Reference proteome</keyword>
<accession>A0A2T6ZTM9</accession>